<dbReference type="EMBL" id="BOPG01000013">
    <property type="protein sequence ID" value="GIJ55065.1"/>
    <property type="molecule type" value="Genomic_DNA"/>
</dbReference>
<reference evidence="9" key="1">
    <citation type="submission" date="2021-01" db="EMBL/GenBank/DDBJ databases">
        <title>Whole genome shotgun sequence of Virgisporangium aurantiacum NBRC 16421.</title>
        <authorList>
            <person name="Komaki H."/>
            <person name="Tamura T."/>
        </authorList>
    </citation>
    <scope>NUCLEOTIDE SEQUENCE</scope>
    <source>
        <strain evidence="9">NBRC 16421</strain>
    </source>
</reference>
<dbReference type="SUPFAM" id="SSF48264">
    <property type="entry name" value="Cytochrome P450"/>
    <property type="match status" value="1"/>
</dbReference>
<evidence type="ECO:0000256" key="2">
    <source>
        <dbReference type="ARBA" id="ARBA00022617"/>
    </source>
</evidence>
<dbReference type="InterPro" id="IPR002401">
    <property type="entry name" value="Cyt_P450_E_grp-I"/>
</dbReference>
<dbReference type="GO" id="GO:0005506">
    <property type="term" value="F:iron ion binding"/>
    <property type="evidence" value="ECO:0007669"/>
    <property type="project" value="InterPro"/>
</dbReference>
<comment type="caution">
    <text evidence="9">The sequence shown here is derived from an EMBL/GenBank/DDBJ whole genome shotgun (WGS) entry which is preliminary data.</text>
</comment>
<evidence type="ECO:0000256" key="5">
    <source>
        <dbReference type="ARBA" id="ARBA00023004"/>
    </source>
</evidence>
<evidence type="ECO:0000313" key="10">
    <source>
        <dbReference type="Proteomes" id="UP000612585"/>
    </source>
</evidence>
<dbReference type="PANTHER" id="PTHR24291">
    <property type="entry name" value="CYTOCHROME P450 FAMILY 4"/>
    <property type="match status" value="1"/>
</dbReference>
<name>A0A8J3Z4D1_9ACTN</name>
<dbReference type="PRINTS" id="PR00463">
    <property type="entry name" value="EP450I"/>
</dbReference>
<accession>A0A8J3Z4D1</accession>
<dbReference type="RefSeq" id="WP_203991314.1">
    <property type="nucleotide sequence ID" value="NZ_BOPG01000013.1"/>
</dbReference>
<gene>
    <name evidence="9" type="ORF">Vau01_025810</name>
</gene>
<sequence length="452" mass="49717">MHNPTAHKAVSVPVHKALPALIRDPLGALVAFGNQADGAVVRLNLGSFRPFLVTNPAHVQRILRDNAPNYVRDGKGMLWGSIKRLFGEGIMSEGQVWQASRKTLQPMFTARRVDALVDAMAAEVAAGVDDVPAETVVDIGAELSRIVCRTIMRTLFADKVSVPDALRIVAAQNTIATAILVRLLVPFVPNAVPMPGDRAFRDAVRQIDDVLLPVVRRARTAPDGGDDIISTLGRATAADGGDLDDRQVRNDTVAMFATTTETTFGVLTFLWPILDAHPDVAERLYTEVDDVVGAGPVRREHLARLTYTRMVLDELLRLYPVGWLIPRVAAGEDVVDGVRIPTGADILISPYITQRMDAFWERPAEFDPDRFAPDRAERRHRYAHYPFGGGPHQCLGQYLFYVEAQLIVAAVLGRFRFRLRSKGLPATQVAASLRPKDKVELTLTPRDHAAAR</sequence>
<dbReference type="PRINTS" id="PR00385">
    <property type="entry name" value="P450"/>
</dbReference>
<dbReference type="Proteomes" id="UP000612585">
    <property type="component" value="Unassembled WGS sequence"/>
</dbReference>
<keyword evidence="10" id="KW-1185">Reference proteome</keyword>
<evidence type="ECO:0000256" key="8">
    <source>
        <dbReference type="RuleBase" id="RU000461"/>
    </source>
</evidence>
<dbReference type="InterPro" id="IPR036396">
    <property type="entry name" value="Cyt_P450_sf"/>
</dbReference>
<evidence type="ECO:0000256" key="6">
    <source>
        <dbReference type="ARBA" id="ARBA00023033"/>
    </source>
</evidence>
<dbReference type="AlphaFoldDB" id="A0A8J3Z4D1"/>
<keyword evidence="6 8" id="KW-0503">Monooxygenase</keyword>
<evidence type="ECO:0000313" key="9">
    <source>
        <dbReference type="EMBL" id="GIJ55065.1"/>
    </source>
</evidence>
<dbReference type="GO" id="GO:0004497">
    <property type="term" value="F:monooxygenase activity"/>
    <property type="evidence" value="ECO:0007669"/>
    <property type="project" value="UniProtKB-KW"/>
</dbReference>
<dbReference type="GO" id="GO:0020037">
    <property type="term" value="F:heme binding"/>
    <property type="evidence" value="ECO:0007669"/>
    <property type="project" value="InterPro"/>
</dbReference>
<dbReference type="InterPro" id="IPR050196">
    <property type="entry name" value="Cytochrome_P450_Monoox"/>
</dbReference>
<organism evidence="9 10">
    <name type="scientific">Virgisporangium aurantiacum</name>
    <dbReference type="NCBI Taxonomy" id="175570"/>
    <lineage>
        <taxon>Bacteria</taxon>
        <taxon>Bacillati</taxon>
        <taxon>Actinomycetota</taxon>
        <taxon>Actinomycetes</taxon>
        <taxon>Micromonosporales</taxon>
        <taxon>Micromonosporaceae</taxon>
        <taxon>Virgisporangium</taxon>
    </lineage>
</organism>
<evidence type="ECO:0000256" key="4">
    <source>
        <dbReference type="ARBA" id="ARBA00023002"/>
    </source>
</evidence>
<keyword evidence="5 7" id="KW-0408">Iron</keyword>
<dbReference type="Gene3D" id="1.10.630.10">
    <property type="entry name" value="Cytochrome P450"/>
    <property type="match status" value="1"/>
</dbReference>
<dbReference type="InterPro" id="IPR017972">
    <property type="entry name" value="Cyt_P450_CS"/>
</dbReference>
<feature type="binding site" description="axial binding residue" evidence="7">
    <location>
        <position position="394"/>
    </location>
    <ligand>
        <name>heme</name>
        <dbReference type="ChEBI" id="CHEBI:30413"/>
    </ligand>
    <ligandPart>
        <name>Fe</name>
        <dbReference type="ChEBI" id="CHEBI:18248"/>
    </ligandPart>
</feature>
<dbReference type="PROSITE" id="PS00086">
    <property type="entry name" value="CYTOCHROME_P450"/>
    <property type="match status" value="1"/>
</dbReference>
<comment type="cofactor">
    <cofactor evidence="7">
        <name>heme</name>
        <dbReference type="ChEBI" id="CHEBI:30413"/>
    </cofactor>
</comment>
<evidence type="ECO:0000256" key="1">
    <source>
        <dbReference type="ARBA" id="ARBA00010617"/>
    </source>
</evidence>
<keyword evidence="2 7" id="KW-0349">Heme</keyword>
<keyword evidence="4 8" id="KW-0560">Oxidoreductase</keyword>
<dbReference type="InterPro" id="IPR001128">
    <property type="entry name" value="Cyt_P450"/>
</dbReference>
<evidence type="ECO:0000256" key="7">
    <source>
        <dbReference type="PIRSR" id="PIRSR602401-1"/>
    </source>
</evidence>
<dbReference type="Pfam" id="PF00067">
    <property type="entry name" value="p450"/>
    <property type="match status" value="1"/>
</dbReference>
<dbReference type="GO" id="GO:0016705">
    <property type="term" value="F:oxidoreductase activity, acting on paired donors, with incorporation or reduction of molecular oxygen"/>
    <property type="evidence" value="ECO:0007669"/>
    <property type="project" value="InterPro"/>
</dbReference>
<dbReference type="PANTHER" id="PTHR24291:SF50">
    <property type="entry name" value="BIFUNCTIONAL ALBAFLAVENONE MONOOXYGENASE_TERPENE SYNTHASE"/>
    <property type="match status" value="1"/>
</dbReference>
<keyword evidence="3 7" id="KW-0479">Metal-binding</keyword>
<evidence type="ECO:0000256" key="3">
    <source>
        <dbReference type="ARBA" id="ARBA00022723"/>
    </source>
</evidence>
<proteinExistence type="inferred from homology"/>
<protein>
    <submittedName>
        <fullName evidence="9">Cytochrome P450</fullName>
    </submittedName>
</protein>
<comment type="similarity">
    <text evidence="1 8">Belongs to the cytochrome P450 family.</text>
</comment>